<dbReference type="AlphaFoldDB" id="A0A2W0C8J2"/>
<evidence type="ECO:0000313" key="2">
    <source>
        <dbReference type="Proteomes" id="UP000247459"/>
    </source>
</evidence>
<dbReference type="EMBL" id="PRLG01000020">
    <property type="protein sequence ID" value="PYY28324.1"/>
    <property type="molecule type" value="Genomic_DNA"/>
</dbReference>
<proteinExistence type="predicted"/>
<gene>
    <name evidence="1" type="ORF">PIL02S_03475</name>
</gene>
<dbReference type="RefSeq" id="WP_181429848.1">
    <property type="nucleotide sequence ID" value="NZ_PRLG01000020.1"/>
</dbReference>
<organism evidence="1 2">
    <name type="scientific">Paenibacillus illinoisensis</name>
    <dbReference type="NCBI Taxonomy" id="59845"/>
    <lineage>
        <taxon>Bacteria</taxon>
        <taxon>Bacillati</taxon>
        <taxon>Bacillota</taxon>
        <taxon>Bacilli</taxon>
        <taxon>Bacillales</taxon>
        <taxon>Paenibacillaceae</taxon>
        <taxon>Paenibacillus</taxon>
    </lineage>
</organism>
<dbReference type="Proteomes" id="UP000247459">
    <property type="component" value="Unassembled WGS sequence"/>
</dbReference>
<comment type="caution">
    <text evidence="1">The sequence shown here is derived from an EMBL/GenBank/DDBJ whole genome shotgun (WGS) entry which is preliminary data.</text>
</comment>
<protein>
    <submittedName>
        <fullName evidence="1">Uncharacterized protein</fullName>
    </submittedName>
</protein>
<reference evidence="1 2" key="1">
    <citation type="submission" date="2018-01" db="EMBL/GenBank/DDBJ databases">
        <title>Genome sequence of the PGP bacterium Paenibacillus illinoisensis E3.</title>
        <authorList>
            <person name="Rolli E."/>
            <person name="Marasco R."/>
            <person name="Bessem C."/>
            <person name="Michoud G."/>
            <person name="Gaiarsa S."/>
            <person name="Borin S."/>
            <person name="Daffonchio D."/>
        </authorList>
    </citation>
    <scope>NUCLEOTIDE SEQUENCE [LARGE SCALE GENOMIC DNA]</scope>
    <source>
        <strain evidence="1 2">E3</strain>
    </source>
</reference>
<evidence type="ECO:0000313" key="1">
    <source>
        <dbReference type="EMBL" id="PYY28324.1"/>
    </source>
</evidence>
<name>A0A2W0C8J2_9BACL</name>
<sequence>MKTKIRFGFKSKNQLPLFMVWREWNENGETVFAKVLFMIKGKEFKRLQQ</sequence>
<accession>A0A2W0C8J2</accession>